<keyword evidence="3" id="KW-1185">Reference proteome</keyword>
<dbReference type="Proteomes" id="UP000190328">
    <property type="component" value="Unassembled WGS sequence"/>
</dbReference>
<dbReference type="InterPro" id="IPR019277">
    <property type="entry name" value="DUF2304"/>
</dbReference>
<accession>A0A1T4P454</accession>
<reference evidence="2 3" key="1">
    <citation type="submission" date="2017-02" db="EMBL/GenBank/DDBJ databases">
        <authorList>
            <person name="Peterson S.W."/>
        </authorList>
    </citation>
    <scope>NUCLEOTIDE SEQUENCE [LARGE SCALE GENOMIC DNA]</scope>
    <source>
        <strain evidence="2 3">ATCC BAA-1030</strain>
    </source>
</reference>
<dbReference type="AlphaFoldDB" id="A0A1T4P454"/>
<keyword evidence="1" id="KW-0812">Transmembrane</keyword>
<feature type="transmembrane region" description="Helical" evidence="1">
    <location>
        <begin position="39"/>
        <end position="60"/>
    </location>
</feature>
<sequence length="114" mass="13267">MFDTSIIFRIIMLGVALLFFGVTMYLVRNDKGEVRHMKLWLIVSVALLFVAFFPNLLIFVSKLIGFRTFSNFLMFTAIALLLFITLSQHIKIIEHEKQIKTLIQEISIAEKEEK</sequence>
<dbReference type="RefSeq" id="WP_078807580.1">
    <property type="nucleotide sequence ID" value="NZ_FUXI01000018.1"/>
</dbReference>
<dbReference type="Pfam" id="PF10066">
    <property type="entry name" value="DUF2304"/>
    <property type="match status" value="1"/>
</dbReference>
<evidence type="ECO:0000313" key="3">
    <source>
        <dbReference type="Proteomes" id="UP000190328"/>
    </source>
</evidence>
<gene>
    <name evidence="2" type="ORF">SAMN02745116_01647</name>
</gene>
<keyword evidence="1" id="KW-0472">Membrane</keyword>
<feature type="transmembrane region" description="Helical" evidence="1">
    <location>
        <begin position="72"/>
        <end position="90"/>
    </location>
</feature>
<feature type="transmembrane region" description="Helical" evidence="1">
    <location>
        <begin position="6"/>
        <end position="27"/>
    </location>
</feature>
<protein>
    <recommendedName>
        <fullName evidence="4">DUF2304 domain-containing protein</fullName>
    </recommendedName>
</protein>
<keyword evidence="1" id="KW-1133">Transmembrane helix</keyword>
<evidence type="ECO:0008006" key="4">
    <source>
        <dbReference type="Google" id="ProtNLM"/>
    </source>
</evidence>
<proteinExistence type="predicted"/>
<dbReference type="OrthoDB" id="2242954at2"/>
<name>A0A1T4P454_9ENTE</name>
<evidence type="ECO:0000256" key="1">
    <source>
        <dbReference type="SAM" id="Phobius"/>
    </source>
</evidence>
<dbReference type="EMBL" id="FUXI01000018">
    <property type="protein sequence ID" value="SJZ86325.1"/>
    <property type="molecule type" value="Genomic_DNA"/>
</dbReference>
<dbReference type="STRING" id="263852.SAMN02745116_01647"/>
<organism evidence="2 3">
    <name type="scientific">Pilibacter termitis</name>
    <dbReference type="NCBI Taxonomy" id="263852"/>
    <lineage>
        <taxon>Bacteria</taxon>
        <taxon>Bacillati</taxon>
        <taxon>Bacillota</taxon>
        <taxon>Bacilli</taxon>
        <taxon>Lactobacillales</taxon>
        <taxon>Enterococcaceae</taxon>
        <taxon>Pilibacter</taxon>
    </lineage>
</organism>
<evidence type="ECO:0000313" key="2">
    <source>
        <dbReference type="EMBL" id="SJZ86325.1"/>
    </source>
</evidence>